<sequence length="709" mass="79637">MFSTAARMTTKPPNGSKSGKAAPHFPSIHQFFTPAVPELAEPARHPDLSRVVRLLEDPVSSSLRERHISALKKVAKRCQNGFLLRDLVNAFTILNLCAERAKDHPEYASILCDLLHICRLPFLKEKASDETNYASVVTDSLSQMGYLMRVSDSKVREQICASIISLYSSDKSKPCEDGLCPTSLGYRQEMVERSGVAETLVMALGLMENQLPAKLQVLRALQVLSSSSAVNCSFMLKAEGAQKVCFHMNEPDQSGQVLFRSSEILWNLLENGSREEVTSQLSNMDCIMVLKEAFLHQLLNGYRHYDQQLRNDLLVIITLIAENPRAPLIESGFAKQLILFVTFPELKSHNPLIRNLKLSFTSEDFEMKKLLLNLLVVLSRDLSAVQLFKESRVMLALMLLVRPSSSDRRPSGKGRRSWTSVQQEELQLHALATLATVAPLMLDEYLSCQANTCLLMLLEWCTQQDSYFGQSHGFHGAGGQGGKKAQMRYCVRLLRSMVSLSNSLINQDLCDQGALSQLLGLLRHFQEREEEEDAVCVEIQTDVLLTLSALCEEDMHRKELFGAEGVEMVIRYLKMNPAQLYSGLGHNRLFLSTVDCVWSCIVGCYTTEDLFLEKEGAFLLLDFLHLSPRSMKSALLGTLLELCDNHKTLVHVDAWRGEKDLTAPALLLQLWRQEEAKLGVNRDQQGRITGTGPEIKHHFTQKCYATNVK</sequence>
<feature type="compositionally biased region" description="Polar residues" evidence="1">
    <location>
        <begin position="1"/>
        <end position="17"/>
    </location>
</feature>
<keyword evidence="4" id="KW-1185">Reference proteome</keyword>
<reference evidence="3" key="2">
    <citation type="submission" date="2025-08" db="UniProtKB">
        <authorList>
            <consortium name="Ensembl"/>
        </authorList>
    </citation>
    <scope>IDENTIFICATION</scope>
</reference>
<dbReference type="Ensembl" id="ENSPNAT00000025675.2">
    <property type="protein sequence ID" value="ENSPNAP00000017020.2"/>
    <property type="gene ID" value="ENSPNAG00000023218.2"/>
</dbReference>
<dbReference type="Gene3D" id="1.25.10.10">
    <property type="entry name" value="Leucine-rich Repeat Variant"/>
    <property type="match status" value="2"/>
</dbReference>
<evidence type="ECO:0000259" key="2">
    <source>
        <dbReference type="Pfam" id="PF21049"/>
    </source>
</evidence>
<dbReference type="OrthoDB" id="191673at2759"/>
<dbReference type="Pfam" id="PF21049">
    <property type="entry name" value="CFA69_ARM_rpt"/>
    <property type="match status" value="1"/>
</dbReference>
<reference evidence="3 4" key="1">
    <citation type="submission" date="2020-10" db="EMBL/GenBank/DDBJ databases">
        <title>Pygocentrus nattereri (red-bellied piranha) genome, fPygNat1, primary haplotype.</title>
        <authorList>
            <person name="Myers G."/>
            <person name="Meyer A."/>
            <person name="Karagic N."/>
            <person name="Pippel M."/>
            <person name="Winkler S."/>
            <person name="Tracey A."/>
            <person name="Wood J."/>
            <person name="Formenti G."/>
            <person name="Howe K."/>
            <person name="Fedrigo O."/>
            <person name="Jarvis E.D."/>
        </authorList>
    </citation>
    <scope>NUCLEOTIDE SEQUENCE [LARGE SCALE GENOMIC DNA]</scope>
</reference>
<dbReference type="GO" id="GO:1902093">
    <property type="term" value="P:positive regulation of flagellated sperm motility"/>
    <property type="evidence" value="ECO:0007669"/>
    <property type="project" value="TreeGrafter"/>
</dbReference>
<dbReference type="GO" id="GO:0097730">
    <property type="term" value="C:non-motile cilium"/>
    <property type="evidence" value="ECO:0007669"/>
    <property type="project" value="TreeGrafter"/>
</dbReference>
<dbReference type="OMA" id="TINSDLC"/>
<dbReference type="GO" id="GO:0097225">
    <property type="term" value="C:sperm midpiece"/>
    <property type="evidence" value="ECO:0007669"/>
    <property type="project" value="TreeGrafter"/>
</dbReference>
<feature type="domain" description="Cilia- and flagella-associated protein 69 ARM repeats" evidence="2">
    <location>
        <begin position="47"/>
        <end position="690"/>
    </location>
</feature>
<dbReference type="STRING" id="42514.ENSPNAP00000017020"/>
<dbReference type="PANTHER" id="PTHR14716">
    <property type="entry name" value="CILIA- AND FLAGELLA-ASSOCIATED PROTEIN 69"/>
    <property type="match status" value="1"/>
</dbReference>
<evidence type="ECO:0000313" key="4">
    <source>
        <dbReference type="Proteomes" id="UP001501920"/>
    </source>
</evidence>
<reference evidence="3" key="3">
    <citation type="submission" date="2025-09" db="UniProtKB">
        <authorList>
            <consortium name="Ensembl"/>
        </authorList>
    </citation>
    <scope>IDENTIFICATION</scope>
</reference>
<evidence type="ECO:0000313" key="3">
    <source>
        <dbReference type="Ensembl" id="ENSPNAP00000017020.2"/>
    </source>
</evidence>
<dbReference type="SUPFAM" id="SSF48371">
    <property type="entry name" value="ARM repeat"/>
    <property type="match status" value="2"/>
</dbReference>
<protein>
    <recommendedName>
        <fullName evidence="2">Cilia- and flagella-associated protein 69 ARM repeats domain-containing protein</fullName>
    </recommendedName>
</protein>
<dbReference type="InterPro" id="IPR016024">
    <property type="entry name" value="ARM-type_fold"/>
</dbReference>
<dbReference type="GO" id="GO:0042048">
    <property type="term" value="P:olfactory behavior"/>
    <property type="evidence" value="ECO:0007669"/>
    <property type="project" value="TreeGrafter"/>
</dbReference>
<dbReference type="InterPro" id="IPR048732">
    <property type="entry name" value="CFA69"/>
</dbReference>
<dbReference type="GeneTree" id="ENSGT00390000014274"/>
<dbReference type="AlphaFoldDB" id="A0A3B4D096"/>
<dbReference type="InterPro" id="IPR048733">
    <property type="entry name" value="CFA69_ARM_dom"/>
</dbReference>
<evidence type="ECO:0000256" key="1">
    <source>
        <dbReference type="SAM" id="MobiDB-lite"/>
    </source>
</evidence>
<feature type="region of interest" description="Disordered" evidence="1">
    <location>
        <begin position="1"/>
        <end position="21"/>
    </location>
</feature>
<gene>
    <name evidence="3" type="primary">CFAP69</name>
</gene>
<name>A0A3B4D096_PYGNA</name>
<dbReference type="InterPro" id="IPR011989">
    <property type="entry name" value="ARM-like"/>
</dbReference>
<dbReference type="PANTHER" id="PTHR14716:SF0">
    <property type="entry name" value="CILIA- AND FLAGELLA-ASSOCIATED PROTEIN 69"/>
    <property type="match status" value="1"/>
</dbReference>
<accession>A0A3B4D096</accession>
<dbReference type="GO" id="GO:1990834">
    <property type="term" value="P:response to odorant"/>
    <property type="evidence" value="ECO:0007669"/>
    <property type="project" value="TreeGrafter"/>
</dbReference>
<organism evidence="3 4">
    <name type="scientific">Pygocentrus nattereri</name>
    <name type="common">Red-bellied piranha</name>
    <dbReference type="NCBI Taxonomy" id="42514"/>
    <lineage>
        <taxon>Eukaryota</taxon>
        <taxon>Metazoa</taxon>
        <taxon>Chordata</taxon>
        <taxon>Craniata</taxon>
        <taxon>Vertebrata</taxon>
        <taxon>Euteleostomi</taxon>
        <taxon>Actinopterygii</taxon>
        <taxon>Neopterygii</taxon>
        <taxon>Teleostei</taxon>
        <taxon>Ostariophysi</taxon>
        <taxon>Characiformes</taxon>
        <taxon>Characoidei</taxon>
        <taxon>Pygocentrus</taxon>
    </lineage>
</organism>
<proteinExistence type="predicted"/>
<dbReference type="Proteomes" id="UP001501920">
    <property type="component" value="Chromosome 11"/>
</dbReference>